<dbReference type="RefSeq" id="WP_013599126.1">
    <property type="nucleotide sequence ID" value="NC_015144.1"/>
</dbReference>
<evidence type="ECO:0000256" key="1">
    <source>
        <dbReference type="SAM" id="SignalP"/>
    </source>
</evidence>
<name>F0P1U1_WEEVC</name>
<dbReference type="HOGENOM" id="CLU_874208_0_0_10"/>
<evidence type="ECO:0000313" key="2">
    <source>
        <dbReference type="EMBL" id="ADX68738.1"/>
    </source>
</evidence>
<reference evidence="3" key="2">
    <citation type="journal article" date="2011" name="Stand. Genomic Sci.">
        <title>Complete genome sequence of Weeksella virosa type strain (9751T).</title>
        <authorList>
            <person name="Lang E."/>
            <person name="Teshima H."/>
            <person name="Lucas S."/>
            <person name="Lapidus A."/>
            <person name="Hammon N."/>
            <person name="Deshpande S."/>
            <person name="Nolan M."/>
            <person name="Cheng J."/>
            <person name="Pitluck S."/>
            <person name="Liolios K."/>
            <person name="Pagani I."/>
            <person name="Mikhailova N."/>
            <person name="Ivanova N."/>
            <person name="Mavromatis K."/>
            <person name="Pati A."/>
            <person name="Tapia R."/>
            <person name="Han C."/>
            <person name="Goodwin L."/>
            <person name="Chen A."/>
            <person name="Palaniappan K."/>
            <person name="Land M."/>
            <person name="Hauser L."/>
            <person name="Chang Y."/>
            <person name="Jeffries C."/>
            <person name="Brambilla E."/>
            <person name="Kopitz M."/>
            <person name="Rohde M."/>
            <person name="Goker M."/>
            <person name="Tindall B."/>
            <person name="Detter J."/>
            <person name="Woyke T."/>
            <person name="Bristow J."/>
            <person name="Eisen J."/>
            <person name="Markowitz V."/>
            <person name="Hugenholtz P."/>
            <person name="Klenk H."/>
            <person name="Kyrpides N."/>
        </authorList>
    </citation>
    <scope>NUCLEOTIDE SEQUENCE [LARGE SCALE GENOMIC DNA]</scope>
    <source>
        <strain evidence="3">ATCC 43766 / DSM 16922 / JCM 21250 / NBRC 16016 / NCTC 11634 / CL345/78</strain>
    </source>
</reference>
<keyword evidence="1" id="KW-0732">Signal</keyword>
<organism evidence="2 3">
    <name type="scientific">Weeksella virosa (strain ATCC 43766 / DSM 16922 / JCM 21250 / CCUG 30538 / CDC 9751 / IAM 14551 / NBRC 16016 / NCTC 11634 / CL345/78)</name>
    <dbReference type="NCBI Taxonomy" id="865938"/>
    <lineage>
        <taxon>Bacteria</taxon>
        <taxon>Pseudomonadati</taxon>
        <taxon>Bacteroidota</taxon>
        <taxon>Flavobacteriia</taxon>
        <taxon>Flavobacteriales</taxon>
        <taxon>Weeksellaceae</taxon>
        <taxon>Weeksella</taxon>
    </lineage>
</organism>
<protein>
    <submittedName>
        <fullName evidence="2">Uncharacterized protein</fullName>
    </submittedName>
</protein>
<dbReference type="OrthoDB" id="1452101at2"/>
<evidence type="ECO:0000313" key="3">
    <source>
        <dbReference type="Proteomes" id="UP000008641"/>
    </source>
</evidence>
<dbReference type="KEGG" id="wvi:Weevi_2064"/>
<proteinExistence type="predicted"/>
<sequence>MKKFLITLSLVVISLPAIAQENTSGNEKNVEKSILNNSIEFMGDWRFIDQGDRYLIKGEAITNHSSHRTKNLKLNIFLVPKAEYTTFDFSTNKSIKNISLGRIAGNGSSVRNIKIDFKANFAEKLPDGQYVPVLIIDNLVMSRKVLNDLHIKNGKIDQQTLPQPAKNVEPKQAETTSNFEQKGFQFKPIVTSNKAEKDVFFEGKIKLEINQKDYKVILISEGGHLVNNAKEDNPVKVRVVLVKDLKENEDGKGFNIAEYSLDNVPAQTKFANFTFQTNLLRLIPKGKYTPVLMIAKEENGEYLFKSSYVFDKEIEIKN</sequence>
<dbReference type="AlphaFoldDB" id="F0P1U1"/>
<reference evidence="2 3" key="1">
    <citation type="journal article" date="2011" name="Stand. Genomic Sci.">
        <title>Complete genome sequence of Weeksella virosa type strain (9751).</title>
        <authorList>
            <person name="Lang E."/>
            <person name="Teshima H."/>
            <person name="Lucas S."/>
            <person name="Lapidus A."/>
            <person name="Hammon N."/>
            <person name="Deshpande S."/>
            <person name="Nolan M."/>
            <person name="Cheng J.F."/>
            <person name="Pitluck S."/>
            <person name="Liolios K."/>
            <person name="Pagani I."/>
            <person name="Mikhailova N."/>
            <person name="Ivanova N."/>
            <person name="Mavromatis K."/>
            <person name="Pati A."/>
            <person name="Tapia R."/>
            <person name="Han C."/>
            <person name="Goodwin L."/>
            <person name="Chen A."/>
            <person name="Palaniappan K."/>
            <person name="Land M."/>
            <person name="Hauser L."/>
            <person name="Chang Y.J."/>
            <person name="Jeffries C.D."/>
            <person name="Brambilla E.M."/>
            <person name="Kopitz M."/>
            <person name="Rohde M."/>
            <person name="Goker M."/>
            <person name="Tindall B.J."/>
            <person name="Detter J.C."/>
            <person name="Woyke T."/>
            <person name="Bristow J."/>
            <person name="Eisen J.A."/>
            <person name="Markowitz V."/>
            <person name="Hugenholtz P."/>
            <person name="Klenk H.P."/>
            <person name="Kyrpides N.C."/>
        </authorList>
    </citation>
    <scope>NUCLEOTIDE SEQUENCE [LARGE SCALE GENOMIC DNA]</scope>
    <source>
        <strain evidence="3">ATCC 43766 / DSM 16922 / JCM 21250 / NBRC 16016 / NCTC 11634 / CL345/78</strain>
    </source>
</reference>
<gene>
    <name evidence="2" type="ordered locus">Weevi_2064</name>
</gene>
<keyword evidence="3" id="KW-1185">Reference proteome</keyword>
<feature type="signal peptide" evidence="1">
    <location>
        <begin position="1"/>
        <end position="19"/>
    </location>
</feature>
<dbReference type="eggNOG" id="ENOG502ZRWR">
    <property type="taxonomic scope" value="Bacteria"/>
</dbReference>
<dbReference type="Proteomes" id="UP000008641">
    <property type="component" value="Chromosome"/>
</dbReference>
<dbReference type="STRING" id="865938.Weevi_2064"/>
<accession>F0P1U1</accession>
<dbReference type="EMBL" id="CP002455">
    <property type="protein sequence ID" value="ADX68738.1"/>
    <property type="molecule type" value="Genomic_DNA"/>
</dbReference>
<feature type="chain" id="PRO_5003256451" evidence="1">
    <location>
        <begin position="20"/>
        <end position="318"/>
    </location>
</feature>